<dbReference type="AlphaFoldDB" id="A0A1B2IVG5"/>
<reference evidence="4 5" key="1">
    <citation type="submission" date="2016-03" db="EMBL/GenBank/DDBJ databases">
        <title>Pediococcus and Lactobacillus from brewery environment - whole genome sequencing and assembly.</title>
        <authorList>
            <person name="Behr J."/>
            <person name="Geissler A.J."/>
            <person name="Vogel R.F."/>
        </authorList>
    </citation>
    <scope>NUCLEOTIDE SEQUENCE [LARGE SCALE GENOMIC DNA]</scope>
    <source>
        <strain evidence="4 5">TMW 1.1995</strain>
    </source>
</reference>
<sequence>MLHSIQIHTRINNGRFVAHTGVQLFMQLPKAAYNVANSIVFILVGLLIDIHVFGSFKKLRVSYFALTFALMWWCLPDYGTSILWLSGGFNYLWVALIYLSYLLPYRFNYHAKHPRLIHPRLMFVGMLVLGFLAGGTNENTAPLTIFVALALTLYDWSRSKGQLAWKWTGGLAGACSFYTVVMSGSKQITKRGSQFELSNIVAFTLHYSGAIILFTALFLAYMYWQHHTYGHTFKWKDNRNYFSALFYFIGGLLGIMALVVSPEIVSRVFFGPNIYFITAILILFYDHAQLRRWSLLDRLTPALAAGVMLFAGIPGYNAAVSSLRTSYGYWKAGDTICRYDAAHHIAHAKVPGMQPVTNSHNVYRTQTYVSPGKPTKQWFNVWMAAYYGVKTVTVDNGLPPAKVPLNKNGIAWQTQHVLTLAYHGWTSLIKPITAKAATTEKATIRYVTASGKQVGTETISGTAGSSYDISHASVTGYKTLASSPQSYTFTTASNQTVTVTVKDVGANATATILYKVEKTVKIVGREPINGRVGETYDISNGSTTGYTTNEKNKESYRFTKAADQTVTRWVHPASQEITIDFIHNGKVVRTAKKAAETGSTFSVSAPFGYRLAPHQRSRFTVPKQGLGTIQVKVQRLKLWLRLLKNGNLQLLLIGIIAFLVCDNFVAIRQRRNRDDLALSEKLLGDLEDEQDKLRKNN</sequence>
<dbReference type="EMBL" id="CP014924">
    <property type="protein sequence ID" value="ANZ66042.1"/>
    <property type="molecule type" value="Genomic_DNA"/>
</dbReference>
<feature type="transmembrane region" description="Helical" evidence="2">
    <location>
        <begin position="648"/>
        <end position="667"/>
    </location>
</feature>
<keyword evidence="5" id="KW-1185">Reference proteome</keyword>
<feature type="domain" description="MucBP" evidence="3">
    <location>
        <begin position="511"/>
        <end position="567"/>
    </location>
</feature>
<feature type="transmembrane region" description="Helical" evidence="2">
    <location>
        <begin position="299"/>
        <end position="316"/>
    </location>
</feature>
<feature type="domain" description="MucBP" evidence="3">
    <location>
        <begin position="443"/>
        <end position="500"/>
    </location>
</feature>
<keyword evidence="2" id="KW-0472">Membrane</keyword>
<organism evidence="4 5">
    <name type="scientific">Secundilactobacillus paracollinoides</name>
    <dbReference type="NCBI Taxonomy" id="240427"/>
    <lineage>
        <taxon>Bacteria</taxon>
        <taxon>Bacillati</taxon>
        <taxon>Bacillota</taxon>
        <taxon>Bacilli</taxon>
        <taxon>Lactobacillales</taxon>
        <taxon>Lactobacillaceae</taxon>
        <taxon>Secundilactobacillus</taxon>
    </lineage>
</organism>
<gene>
    <name evidence="4" type="ORF">AYR63_02035</name>
</gene>
<dbReference type="InterPro" id="IPR045691">
    <property type="entry name" value="DUF6056"/>
</dbReference>
<accession>A0A1B2IVG5</accession>
<feature type="transmembrane region" description="Helical" evidence="2">
    <location>
        <begin position="200"/>
        <end position="224"/>
    </location>
</feature>
<dbReference type="OrthoDB" id="1661582at2"/>
<dbReference type="Pfam" id="PF19528">
    <property type="entry name" value="DUF6056"/>
    <property type="match status" value="1"/>
</dbReference>
<feature type="transmembrane region" description="Helical" evidence="2">
    <location>
        <begin position="31"/>
        <end position="52"/>
    </location>
</feature>
<evidence type="ECO:0000256" key="2">
    <source>
        <dbReference type="SAM" id="Phobius"/>
    </source>
</evidence>
<name>A0A1B2IVG5_9LACO</name>
<evidence type="ECO:0000313" key="5">
    <source>
        <dbReference type="Proteomes" id="UP000093267"/>
    </source>
</evidence>
<feature type="transmembrane region" description="Helical" evidence="2">
    <location>
        <begin position="244"/>
        <end position="262"/>
    </location>
</feature>
<keyword evidence="1" id="KW-0677">Repeat</keyword>
<dbReference type="Proteomes" id="UP000093267">
    <property type="component" value="Chromosome"/>
</dbReference>
<dbReference type="Pfam" id="PF06458">
    <property type="entry name" value="MucBP"/>
    <property type="match status" value="2"/>
</dbReference>
<evidence type="ECO:0000256" key="1">
    <source>
        <dbReference type="ARBA" id="ARBA00022737"/>
    </source>
</evidence>
<feature type="transmembrane region" description="Helical" evidence="2">
    <location>
        <begin position="140"/>
        <end position="156"/>
    </location>
</feature>
<feature type="transmembrane region" description="Helical" evidence="2">
    <location>
        <begin position="268"/>
        <end position="287"/>
    </location>
</feature>
<feature type="transmembrane region" description="Helical" evidence="2">
    <location>
        <begin position="81"/>
        <end position="104"/>
    </location>
</feature>
<keyword evidence="2" id="KW-1133">Transmembrane helix</keyword>
<evidence type="ECO:0000259" key="3">
    <source>
        <dbReference type="Pfam" id="PF06458"/>
    </source>
</evidence>
<evidence type="ECO:0000313" key="4">
    <source>
        <dbReference type="EMBL" id="ANZ66042.1"/>
    </source>
</evidence>
<keyword evidence="2" id="KW-0812">Transmembrane</keyword>
<dbReference type="InterPro" id="IPR009459">
    <property type="entry name" value="MucBP_dom"/>
</dbReference>
<feature type="transmembrane region" description="Helical" evidence="2">
    <location>
        <begin position="116"/>
        <end position="134"/>
    </location>
</feature>
<proteinExistence type="predicted"/>
<protein>
    <recommendedName>
        <fullName evidence="3">MucBP domain-containing protein</fullName>
    </recommendedName>
</protein>
<feature type="transmembrane region" description="Helical" evidence="2">
    <location>
        <begin position="163"/>
        <end position="180"/>
    </location>
</feature>
<dbReference type="STRING" id="240427.AYR62_00900"/>